<dbReference type="AlphaFoldDB" id="A0A6C0JRK5"/>
<reference evidence="1" key="1">
    <citation type="journal article" date="2020" name="Nature">
        <title>Giant virus diversity and host interactions through global metagenomics.</title>
        <authorList>
            <person name="Schulz F."/>
            <person name="Roux S."/>
            <person name="Paez-Espino D."/>
            <person name="Jungbluth S."/>
            <person name="Walsh D.A."/>
            <person name="Denef V.J."/>
            <person name="McMahon K.D."/>
            <person name="Konstantinidis K.T."/>
            <person name="Eloe-Fadrosh E.A."/>
            <person name="Kyrpides N.C."/>
            <person name="Woyke T."/>
        </authorList>
    </citation>
    <scope>NUCLEOTIDE SEQUENCE</scope>
    <source>
        <strain evidence="1">GVMAG-S-1040241-154</strain>
    </source>
</reference>
<dbReference type="EMBL" id="MN740684">
    <property type="protein sequence ID" value="QHU07446.1"/>
    <property type="molecule type" value="Genomic_DNA"/>
</dbReference>
<accession>A0A6C0JRK5</accession>
<sequence>MPYIIWDSLPDCVLDNIYTKIYYPKPSDFLKEIREVYIEKTLEKTEEKNLVKIYYHYLEKWHLKYAKNLSEIENEYEMCKLLIQSYNNDNYRIELWIEEIIKLLSCFENENLVEIIENF</sequence>
<evidence type="ECO:0000313" key="1">
    <source>
        <dbReference type="EMBL" id="QHU07446.1"/>
    </source>
</evidence>
<organism evidence="1">
    <name type="scientific">viral metagenome</name>
    <dbReference type="NCBI Taxonomy" id="1070528"/>
    <lineage>
        <taxon>unclassified sequences</taxon>
        <taxon>metagenomes</taxon>
        <taxon>organismal metagenomes</taxon>
    </lineage>
</organism>
<protein>
    <submittedName>
        <fullName evidence="1">Uncharacterized protein</fullName>
    </submittedName>
</protein>
<name>A0A6C0JRK5_9ZZZZ</name>
<proteinExistence type="predicted"/>